<comment type="caution">
    <text evidence="3">The sequence shown here is derived from an EMBL/GenBank/DDBJ whole genome shotgun (WGS) entry which is preliminary data.</text>
</comment>
<gene>
    <name evidence="3" type="ORF">CMV_011228</name>
</gene>
<feature type="region of interest" description="Disordered" evidence="1">
    <location>
        <begin position="232"/>
        <end position="252"/>
    </location>
</feature>
<name>A0A8J4R433_9ROSI</name>
<organism evidence="3 4">
    <name type="scientific">Castanea mollissima</name>
    <name type="common">Chinese chestnut</name>
    <dbReference type="NCBI Taxonomy" id="60419"/>
    <lineage>
        <taxon>Eukaryota</taxon>
        <taxon>Viridiplantae</taxon>
        <taxon>Streptophyta</taxon>
        <taxon>Embryophyta</taxon>
        <taxon>Tracheophyta</taxon>
        <taxon>Spermatophyta</taxon>
        <taxon>Magnoliopsida</taxon>
        <taxon>eudicotyledons</taxon>
        <taxon>Gunneridae</taxon>
        <taxon>Pentapetalae</taxon>
        <taxon>rosids</taxon>
        <taxon>fabids</taxon>
        <taxon>Fagales</taxon>
        <taxon>Fagaceae</taxon>
        <taxon>Castanea</taxon>
    </lineage>
</organism>
<keyword evidence="4" id="KW-1185">Reference proteome</keyword>
<accession>A0A8J4R433</accession>
<feature type="domain" description="Reverse transcriptase zinc-binding" evidence="2">
    <location>
        <begin position="16"/>
        <end position="76"/>
    </location>
</feature>
<proteinExistence type="predicted"/>
<dbReference type="InterPro" id="IPR026960">
    <property type="entry name" value="RVT-Znf"/>
</dbReference>
<evidence type="ECO:0000256" key="1">
    <source>
        <dbReference type="SAM" id="MobiDB-lite"/>
    </source>
</evidence>
<dbReference type="AlphaFoldDB" id="A0A8J4R433"/>
<feature type="region of interest" description="Disordered" evidence="1">
    <location>
        <begin position="107"/>
        <end position="166"/>
    </location>
</feature>
<sequence length="324" mass="35131">MNRGASSRFRGLYASIIKLKVPGKIKHFLWKSCTNSLPTKENLAKKTIISENICHLCSEHPEDVLHALWGCSKVQQSKPRSFPLFAVTAWASLNDNPLPRTEEIGKAAGKRKALQPQAIEAHREESKSFLSHHSKSSDGKSSKGNIPHSKTNRRAKEGVGNQLGGVGSRESSGLFVLGSDAGFMNENGPNQGPFLFSSSSKTETSPKEMRIEAQVGSLRSSNYGENRKVGDFLQGKGYSNRGQDNTVDKAGPNRNLGVASCASPSTNKLRLISSKIKGANLVKISDQGRKGLDLACEEDPRRQACGMLYNEESTQGEATSICRG</sequence>
<dbReference type="OrthoDB" id="1749493at2759"/>
<evidence type="ECO:0000313" key="4">
    <source>
        <dbReference type="Proteomes" id="UP000737018"/>
    </source>
</evidence>
<protein>
    <recommendedName>
        <fullName evidence="2">Reverse transcriptase zinc-binding domain-containing protein</fullName>
    </recommendedName>
</protein>
<dbReference type="Pfam" id="PF13966">
    <property type="entry name" value="zf-RVT"/>
    <property type="match status" value="1"/>
</dbReference>
<evidence type="ECO:0000259" key="2">
    <source>
        <dbReference type="Pfam" id="PF13966"/>
    </source>
</evidence>
<dbReference type="Proteomes" id="UP000737018">
    <property type="component" value="Unassembled WGS sequence"/>
</dbReference>
<evidence type="ECO:0000313" key="3">
    <source>
        <dbReference type="EMBL" id="KAF3964500.1"/>
    </source>
</evidence>
<reference evidence="3" key="1">
    <citation type="submission" date="2020-03" db="EMBL/GenBank/DDBJ databases">
        <title>Castanea mollissima Vanexum genome sequencing.</title>
        <authorList>
            <person name="Staton M."/>
        </authorList>
    </citation>
    <scope>NUCLEOTIDE SEQUENCE</scope>
    <source>
        <tissue evidence="3">Leaf</tissue>
    </source>
</reference>
<dbReference type="EMBL" id="JRKL02001356">
    <property type="protein sequence ID" value="KAF3964500.1"/>
    <property type="molecule type" value="Genomic_DNA"/>
</dbReference>